<dbReference type="EMBL" id="CP054836">
    <property type="protein sequence ID" value="QKV17872.1"/>
    <property type="molecule type" value="Genomic_DNA"/>
</dbReference>
<sequence>MTDNPKVSDYLFRLQILLHVSGYEAIECHDMIDEEGCGEVFAALVFQR</sequence>
<dbReference type="AlphaFoldDB" id="A0A6N1VF61"/>
<dbReference type="RefSeq" id="WP_175275769.1">
    <property type="nucleotide sequence ID" value="NZ_CP054836.1"/>
</dbReference>
<dbReference type="KEGG" id="orm:HTY61_05055"/>
<name>A0A6N1VF61_9HYPH</name>
<protein>
    <submittedName>
        <fullName evidence="1">Uncharacterized protein</fullName>
    </submittedName>
</protein>
<gene>
    <name evidence="1" type="ORF">HTY61_05055</name>
</gene>
<evidence type="ECO:0000313" key="1">
    <source>
        <dbReference type="EMBL" id="QKV17872.1"/>
    </source>
</evidence>
<organism evidence="1 2">
    <name type="scientific">Oricola thermophila</name>
    <dbReference type="NCBI Taxonomy" id="2742145"/>
    <lineage>
        <taxon>Bacteria</taxon>
        <taxon>Pseudomonadati</taxon>
        <taxon>Pseudomonadota</taxon>
        <taxon>Alphaproteobacteria</taxon>
        <taxon>Hyphomicrobiales</taxon>
        <taxon>Ahrensiaceae</taxon>
        <taxon>Oricola</taxon>
    </lineage>
</organism>
<dbReference type="Proteomes" id="UP000509367">
    <property type="component" value="Chromosome"/>
</dbReference>
<accession>A0A6N1VF61</accession>
<proteinExistence type="predicted"/>
<keyword evidence="2" id="KW-1185">Reference proteome</keyword>
<evidence type="ECO:0000313" key="2">
    <source>
        <dbReference type="Proteomes" id="UP000509367"/>
    </source>
</evidence>
<reference evidence="1 2" key="1">
    <citation type="submission" date="2020-06" db="EMBL/GenBank/DDBJ databases">
        <title>Oricola thermophila sp. nov. isolated from a tidal sediments.</title>
        <authorList>
            <person name="Kwon K.K."/>
            <person name="Yang S.-H."/>
            <person name="Park M.-J."/>
        </authorList>
    </citation>
    <scope>NUCLEOTIDE SEQUENCE [LARGE SCALE GENOMIC DNA]</scope>
    <source>
        <strain evidence="1 2">MEBiC13590</strain>
    </source>
</reference>